<sequence length="399" mass="45902">MMKSSNCWYFSNKDKLLPGEPKSATITVKSSKSFKCFDKLNNYSVIQKGQFWVLQNYVRANQWYSCDESVTLTTIGDPSLLENLKTLVEHWNGPVSVALYTPGTDMELALRLIKYLRMCYPLLITEYVSFHFFFESDHIPQNISLAESAQSINSESYPCTSSPWPSADNKQLYRTQKGLKFPINVGRNIARDAATTHFILASDIELYPSRNVISNFLNMIQQNPQHLQTTTPSVFVLPPFEVEERALVPSTKQNLLTMIANGSASTFHKYYCPSCHTVPGYQIWLEANETAGLHVIHTSKRKGPWKPFYISTNQVPYFDERVDWEGRCNKMVQAYSMCVLDYDYHILDNAFLVHKPGIKRRGKMDILRDQFAKRTFQLIRVQGWKIFLDSSSMSDVLKN</sequence>
<evidence type="ECO:0008006" key="3">
    <source>
        <dbReference type="Google" id="ProtNLM"/>
    </source>
</evidence>
<keyword evidence="2" id="KW-1185">Reference proteome</keyword>
<reference evidence="1 2" key="1">
    <citation type="submission" date="2024-03" db="EMBL/GenBank/DDBJ databases">
        <title>Adaptation during the transition from Ophiocordyceps entomopathogen to insect associate is accompanied by gene loss and intensified selection.</title>
        <authorList>
            <person name="Ward C.M."/>
            <person name="Onetto C.A."/>
            <person name="Borneman A.R."/>
        </authorList>
    </citation>
    <scope>NUCLEOTIDE SEQUENCE [LARGE SCALE GENOMIC DNA]</scope>
    <source>
        <strain evidence="1">AWRI1</strain>
        <tissue evidence="1">Single Adult Female</tissue>
    </source>
</reference>
<gene>
    <name evidence="1" type="ORF">V9T40_005217</name>
</gene>
<protein>
    <recommendedName>
        <fullName evidence="3">N-acetyllactosaminide beta-1,3-N-acetylglucosaminyltransferase</fullName>
    </recommendedName>
</protein>
<dbReference type="EMBL" id="JBBCAQ010000032">
    <property type="protein sequence ID" value="KAK7584254.1"/>
    <property type="molecule type" value="Genomic_DNA"/>
</dbReference>
<comment type="caution">
    <text evidence="1">The sequence shown here is derived from an EMBL/GenBank/DDBJ whole genome shotgun (WGS) entry which is preliminary data.</text>
</comment>
<dbReference type="Proteomes" id="UP001367676">
    <property type="component" value="Unassembled WGS sequence"/>
</dbReference>
<dbReference type="PANTHER" id="PTHR47412:SF1">
    <property type="entry name" value="FI01434P-RELATED"/>
    <property type="match status" value="1"/>
</dbReference>
<evidence type="ECO:0000313" key="1">
    <source>
        <dbReference type="EMBL" id="KAK7584254.1"/>
    </source>
</evidence>
<dbReference type="Pfam" id="PF13896">
    <property type="entry name" value="Glyco_transf_49"/>
    <property type="match status" value="1"/>
</dbReference>
<dbReference type="AlphaFoldDB" id="A0AAN9Y2N0"/>
<proteinExistence type="predicted"/>
<dbReference type="PANTHER" id="PTHR47412">
    <property type="entry name" value="FI01434P-RELATED"/>
    <property type="match status" value="1"/>
</dbReference>
<name>A0AAN9Y2N0_9HEMI</name>
<evidence type="ECO:0000313" key="2">
    <source>
        <dbReference type="Proteomes" id="UP001367676"/>
    </source>
</evidence>
<accession>A0AAN9Y2N0</accession>
<organism evidence="1 2">
    <name type="scientific">Parthenolecanium corni</name>
    <dbReference type="NCBI Taxonomy" id="536013"/>
    <lineage>
        <taxon>Eukaryota</taxon>
        <taxon>Metazoa</taxon>
        <taxon>Ecdysozoa</taxon>
        <taxon>Arthropoda</taxon>
        <taxon>Hexapoda</taxon>
        <taxon>Insecta</taxon>
        <taxon>Pterygota</taxon>
        <taxon>Neoptera</taxon>
        <taxon>Paraneoptera</taxon>
        <taxon>Hemiptera</taxon>
        <taxon>Sternorrhyncha</taxon>
        <taxon>Coccoidea</taxon>
        <taxon>Coccidae</taxon>
        <taxon>Parthenolecanium</taxon>
    </lineage>
</organism>